<accession>A0A8K0PIG6</accession>
<evidence type="ECO:0000256" key="2">
    <source>
        <dbReference type="ARBA" id="ARBA00022553"/>
    </source>
</evidence>
<dbReference type="InterPro" id="IPR038753">
    <property type="entry name" value="NFKBIL1"/>
</dbReference>
<comment type="caution">
    <text evidence="7">The sequence shown here is derived from an EMBL/GenBank/DDBJ whole genome shotgun (WGS) entry which is preliminary data.</text>
</comment>
<keyword evidence="4" id="KW-0040">ANK repeat</keyword>
<evidence type="ECO:0000313" key="8">
    <source>
        <dbReference type="Proteomes" id="UP000809789"/>
    </source>
</evidence>
<gene>
    <name evidence="7" type="ORF">KVT40_003372</name>
</gene>
<proteinExistence type="predicted"/>
<evidence type="ECO:0000313" key="7">
    <source>
        <dbReference type="EMBL" id="KAG8629507.1"/>
    </source>
</evidence>
<name>A0A8K0PIG6_9PEZI</name>
<reference evidence="7" key="1">
    <citation type="submission" date="2021-07" db="EMBL/GenBank/DDBJ databases">
        <title>Elsinoe batatas strain:CRI-CJ2 Genome sequencing and assembly.</title>
        <authorList>
            <person name="Huang L."/>
        </authorList>
    </citation>
    <scope>NUCLEOTIDE SEQUENCE</scope>
    <source>
        <strain evidence="7">CRI-CJ2</strain>
    </source>
</reference>
<dbReference type="GO" id="GO:0005634">
    <property type="term" value="C:nucleus"/>
    <property type="evidence" value="ECO:0007669"/>
    <property type="project" value="UniProtKB-SubCell"/>
</dbReference>
<organism evidence="7 8">
    <name type="scientific">Elsinoe batatas</name>
    <dbReference type="NCBI Taxonomy" id="2601811"/>
    <lineage>
        <taxon>Eukaryota</taxon>
        <taxon>Fungi</taxon>
        <taxon>Dikarya</taxon>
        <taxon>Ascomycota</taxon>
        <taxon>Pezizomycotina</taxon>
        <taxon>Dothideomycetes</taxon>
        <taxon>Dothideomycetidae</taxon>
        <taxon>Myriangiales</taxon>
        <taxon>Elsinoaceae</taxon>
        <taxon>Elsinoe</taxon>
    </lineage>
</organism>
<dbReference type="PANTHER" id="PTHR15263">
    <property type="entry name" value="I-KAPPA-B-LIKE PROTEIN IKBL"/>
    <property type="match status" value="1"/>
</dbReference>
<feature type="compositionally biased region" description="Basic and acidic residues" evidence="6">
    <location>
        <begin position="115"/>
        <end position="130"/>
    </location>
</feature>
<dbReference type="AlphaFoldDB" id="A0A8K0PIG6"/>
<comment type="subcellular location">
    <subcellularLocation>
        <location evidence="1">Nucleus</location>
    </subcellularLocation>
</comment>
<dbReference type="OrthoDB" id="412109at2759"/>
<feature type="compositionally biased region" description="Basic and acidic residues" evidence="6">
    <location>
        <begin position="61"/>
        <end position="78"/>
    </location>
</feature>
<evidence type="ECO:0000256" key="6">
    <source>
        <dbReference type="SAM" id="MobiDB-lite"/>
    </source>
</evidence>
<sequence>MSSVTENLARVRSDLADNAHEDKTHEHILDAYEEAFKEHEEHLRSQREGMERHRRKRRRREEKPGRESRSEKDRDRGLKFRFKSKSSGFDHKRSREGQGHRRSNRSSRGASSVRSETEQDGDHEKVDRYSAHPLPRPADEEWLDPSLPPSGEPTTSHPQKSHVRKHDCPSTPSQPLATPSPPPPDPDTAFATSLFDALADDEGAFYWEGVYSQPLHIYPRPGAARDPLDPSHGSTEADPIQQMTDEEYVLYVKRKMWEKANPQLVREMEMREEREREAWEGKRRGCRDGERRAGRCRGAGGREDVDAALARGEERRARKAKERRERERWEGAWTRYVGAWKKEGLGRGGAGDIAWPVEGGRAEDVDAEKVRRFFEGVLRYVLPGAGGEEVEGKVKVAMLKAERFRWHPDKVLHRFGGGEGGLDEGVMEKVTGCFQVVDAMLEEERRRIS</sequence>
<evidence type="ECO:0000256" key="5">
    <source>
        <dbReference type="ARBA" id="ARBA00023242"/>
    </source>
</evidence>
<keyword evidence="3" id="KW-0677">Repeat</keyword>
<feature type="region of interest" description="Disordered" evidence="6">
    <location>
        <begin position="13"/>
        <end position="190"/>
    </location>
</feature>
<feature type="compositionally biased region" description="Basic and acidic residues" evidence="6">
    <location>
        <begin position="13"/>
        <end position="51"/>
    </location>
</feature>
<dbReference type="PANTHER" id="PTHR15263:SF1">
    <property type="entry name" value="NF-KAPPA-B INHIBITOR-LIKE PROTEIN 1"/>
    <property type="match status" value="1"/>
</dbReference>
<keyword evidence="8" id="KW-1185">Reference proteome</keyword>
<dbReference type="EMBL" id="JAESVG020000003">
    <property type="protein sequence ID" value="KAG8629507.1"/>
    <property type="molecule type" value="Genomic_DNA"/>
</dbReference>
<feature type="compositionally biased region" description="Basic and acidic residues" evidence="6">
    <location>
        <begin position="88"/>
        <end position="99"/>
    </location>
</feature>
<dbReference type="GO" id="GO:0043124">
    <property type="term" value="P:negative regulation of canonical NF-kappaB signal transduction"/>
    <property type="evidence" value="ECO:0007669"/>
    <property type="project" value="InterPro"/>
</dbReference>
<dbReference type="Proteomes" id="UP000809789">
    <property type="component" value="Unassembled WGS sequence"/>
</dbReference>
<keyword evidence="2" id="KW-0597">Phosphoprotein</keyword>
<evidence type="ECO:0000256" key="4">
    <source>
        <dbReference type="ARBA" id="ARBA00023043"/>
    </source>
</evidence>
<keyword evidence="5" id="KW-0539">Nucleus</keyword>
<protein>
    <submittedName>
        <fullName evidence="7">Uncharacterized protein</fullName>
    </submittedName>
</protein>
<evidence type="ECO:0000256" key="1">
    <source>
        <dbReference type="ARBA" id="ARBA00004123"/>
    </source>
</evidence>
<evidence type="ECO:0000256" key="3">
    <source>
        <dbReference type="ARBA" id="ARBA00022737"/>
    </source>
</evidence>